<proteinExistence type="predicted"/>
<evidence type="ECO:0000256" key="1">
    <source>
        <dbReference type="ARBA" id="ARBA00022935"/>
    </source>
</evidence>
<evidence type="ECO:0000259" key="4">
    <source>
        <dbReference type="Pfam" id="PF11762"/>
    </source>
</evidence>
<dbReference type="Proteomes" id="UP000019102">
    <property type="component" value="Unassembled WGS sequence"/>
</dbReference>
<gene>
    <name evidence="5" type="ORF">JCM21714_1128</name>
</gene>
<keyword evidence="3" id="KW-0119">Carbohydrate metabolism</keyword>
<dbReference type="eggNOG" id="COG2160">
    <property type="taxonomic scope" value="Bacteria"/>
</dbReference>
<dbReference type="Pfam" id="PF11762">
    <property type="entry name" value="Arabinose_Iso_C"/>
    <property type="match status" value="1"/>
</dbReference>
<dbReference type="InterPro" id="IPR024664">
    <property type="entry name" value="Ara_Isoase_C"/>
</dbReference>
<feature type="domain" description="L-arabinose isomerase C-terminal" evidence="4">
    <location>
        <begin position="2"/>
        <end position="29"/>
    </location>
</feature>
<dbReference type="AlphaFoldDB" id="W4VG59"/>
<dbReference type="EMBL" id="BAVS01000003">
    <property type="protein sequence ID" value="GAE92146.1"/>
    <property type="molecule type" value="Genomic_DNA"/>
</dbReference>
<evidence type="ECO:0000256" key="3">
    <source>
        <dbReference type="ARBA" id="ARBA00023277"/>
    </source>
</evidence>
<dbReference type="SUPFAM" id="SSF50443">
    <property type="entry name" value="FucI/AraA C-terminal domain-like"/>
    <property type="match status" value="1"/>
</dbReference>
<organism evidence="5 6">
    <name type="scientific">Gracilibacillus boraciitolerans JCM 21714</name>
    <dbReference type="NCBI Taxonomy" id="1298598"/>
    <lineage>
        <taxon>Bacteria</taxon>
        <taxon>Bacillati</taxon>
        <taxon>Bacillota</taxon>
        <taxon>Bacilli</taxon>
        <taxon>Bacillales</taxon>
        <taxon>Bacillaceae</taxon>
        <taxon>Gracilibacillus</taxon>
    </lineage>
</organism>
<reference evidence="5 6" key="1">
    <citation type="journal article" date="2014" name="Genome Announc.">
        <title>Draft Genome Sequence of the Boron-Tolerant and Moderately Halotolerant Bacterium Gracilibacillus boraciitolerans JCM 21714T.</title>
        <authorList>
            <person name="Ahmed I."/>
            <person name="Oshima K."/>
            <person name="Suda W."/>
            <person name="Kitamura K."/>
            <person name="Iida T."/>
            <person name="Ohmori Y."/>
            <person name="Fujiwara T."/>
            <person name="Hattori M."/>
            <person name="Ohkuma M."/>
        </authorList>
    </citation>
    <scope>NUCLEOTIDE SEQUENCE [LARGE SCALE GENOMIC DNA]</scope>
    <source>
        <strain evidence="5 6">JCM 21714</strain>
    </source>
</reference>
<name>W4VG59_9BACI</name>
<dbReference type="STRING" id="1298598.JCM21714_1128"/>
<keyword evidence="6" id="KW-1185">Reference proteome</keyword>
<dbReference type="PANTHER" id="PTHR38464">
    <property type="entry name" value="L-ARABINOSE ISOMERASE"/>
    <property type="match status" value="1"/>
</dbReference>
<evidence type="ECO:0000313" key="6">
    <source>
        <dbReference type="Proteomes" id="UP000019102"/>
    </source>
</evidence>
<sequence length="54" mass="6440">MQGGAHHTVFSFDVTTEQLYDFANMAKIECVVIDEDMKLRQFRNELKWNEAIYR</sequence>
<dbReference type="InterPro" id="IPR003762">
    <property type="entry name" value="Lara_isomerase"/>
</dbReference>
<accession>W4VG59</accession>
<keyword evidence="1" id="KW-0054">Arabinose catabolism</keyword>
<dbReference type="GO" id="GO:0005829">
    <property type="term" value="C:cytosol"/>
    <property type="evidence" value="ECO:0007669"/>
    <property type="project" value="TreeGrafter"/>
</dbReference>
<dbReference type="GO" id="GO:0019569">
    <property type="term" value="P:L-arabinose catabolic process to D-xylulose 5-phosphate"/>
    <property type="evidence" value="ECO:0007669"/>
    <property type="project" value="TreeGrafter"/>
</dbReference>
<protein>
    <submittedName>
        <fullName evidence="5">L-arabinose isomerase</fullName>
    </submittedName>
</protein>
<keyword evidence="2 5" id="KW-0413">Isomerase</keyword>
<evidence type="ECO:0000313" key="5">
    <source>
        <dbReference type="EMBL" id="GAE92146.1"/>
    </source>
</evidence>
<dbReference type="PANTHER" id="PTHR38464:SF1">
    <property type="entry name" value="L-ARABINOSE ISOMERASE"/>
    <property type="match status" value="1"/>
</dbReference>
<evidence type="ECO:0000256" key="2">
    <source>
        <dbReference type="ARBA" id="ARBA00023235"/>
    </source>
</evidence>
<dbReference type="GO" id="GO:0008733">
    <property type="term" value="F:L-arabinose isomerase activity"/>
    <property type="evidence" value="ECO:0007669"/>
    <property type="project" value="InterPro"/>
</dbReference>
<dbReference type="InterPro" id="IPR004216">
    <property type="entry name" value="Fuc/Ara_isomerase_C"/>
</dbReference>
<comment type="caution">
    <text evidence="5">The sequence shown here is derived from an EMBL/GenBank/DDBJ whole genome shotgun (WGS) entry which is preliminary data.</text>
</comment>